<dbReference type="InterPro" id="IPR002575">
    <property type="entry name" value="Aminoglycoside_PTrfase"/>
</dbReference>
<proteinExistence type="predicted"/>
<dbReference type="PANTHER" id="PTHR47829">
    <property type="entry name" value="HYDROLASE, PUTATIVE (AFU_ORTHOLOGUE AFUA_1G12880)-RELATED"/>
    <property type="match status" value="1"/>
</dbReference>
<dbReference type="CDD" id="cd05154">
    <property type="entry name" value="ACAD10_11_N-like"/>
    <property type="match status" value="1"/>
</dbReference>
<dbReference type="OrthoDB" id="3806873at2"/>
<gene>
    <name evidence="3" type="ORF">SAMN05192539_100415</name>
</gene>
<dbReference type="InterPro" id="IPR041726">
    <property type="entry name" value="ACAD10_11_N"/>
</dbReference>
<reference evidence="4" key="1">
    <citation type="submission" date="2016-10" db="EMBL/GenBank/DDBJ databases">
        <authorList>
            <person name="Varghese N."/>
            <person name="Submissions S."/>
        </authorList>
    </citation>
    <scope>NUCLEOTIDE SEQUENCE [LARGE SCALE GENOMIC DNA]</scope>
    <source>
        <strain evidence="4">LMG 26031</strain>
    </source>
</reference>
<dbReference type="EMBL" id="FNYE01000004">
    <property type="protein sequence ID" value="SEI76410.1"/>
    <property type="molecule type" value="Genomic_DNA"/>
</dbReference>
<evidence type="ECO:0000313" key="3">
    <source>
        <dbReference type="EMBL" id="SEI76410.1"/>
    </source>
</evidence>
<keyword evidence="4" id="KW-1185">Reference proteome</keyword>
<name>A0A1H6TJI0_9BURK</name>
<evidence type="ECO:0000313" key="4">
    <source>
        <dbReference type="Proteomes" id="UP000198866"/>
    </source>
</evidence>
<evidence type="ECO:0000256" key="1">
    <source>
        <dbReference type="SAM" id="MobiDB-lite"/>
    </source>
</evidence>
<dbReference type="GO" id="GO:0016301">
    <property type="term" value="F:kinase activity"/>
    <property type="evidence" value="ECO:0007669"/>
    <property type="project" value="UniProtKB-KW"/>
</dbReference>
<feature type="region of interest" description="Disordered" evidence="1">
    <location>
        <begin position="1"/>
        <end position="23"/>
    </location>
</feature>
<dbReference type="Gene3D" id="3.90.1200.10">
    <property type="match status" value="1"/>
</dbReference>
<sequence>MPQDATPAGSTTQTDYSAFEGTRPVSERQRIDVDALSAWLAQHIEYFAGPLTLEQFAGGQSNPTFKLITPARSYVMRAKPGPSAKLLPSAHAIEREYRVMDALRHTDVPVAKMLALCEDESVIGRAFYVMEFVQGRVLWDQSLPGMTPAQRGAIYDEMNRVIAALHSVDVGAVGLAGYGKPGNYFARQIGRWSKQYQASETEPIDAMNRLIEWLPQHMPTETDERNERASVVHGDYRLDNLIFHPHEPRVLAVLDWELSTLGDPLADFAYHCMAWHVDPAQFRGIAGLDWAALGIPDEAQYVQRYCERTGFTIRGDWNFYLAYNMFRIAAILQGIMKRVVDGTAASEQALDAGRRARPMAELAWRYAESALIEHRRCRSVSL</sequence>
<dbReference type="InterPro" id="IPR052898">
    <property type="entry name" value="ACAD10-like"/>
</dbReference>
<keyword evidence="3" id="KW-0808">Transferase</keyword>
<accession>A0A1H6TJI0</accession>
<dbReference type="AlphaFoldDB" id="A0A1H6TJI0"/>
<dbReference type="Proteomes" id="UP000198866">
    <property type="component" value="Unassembled WGS sequence"/>
</dbReference>
<evidence type="ECO:0000259" key="2">
    <source>
        <dbReference type="Pfam" id="PF01636"/>
    </source>
</evidence>
<protein>
    <submittedName>
        <fullName evidence="3">Predicted kinase, aminoglycoside phosphotransferase (APT) family</fullName>
    </submittedName>
</protein>
<dbReference type="InterPro" id="IPR011009">
    <property type="entry name" value="Kinase-like_dom_sf"/>
</dbReference>
<feature type="domain" description="Aminoglycoside phosphotransferase" evidence="2">
    <location>
        <begin position="52"/>
        <end position="279"/>
    </location>
</feature>
<dbReference type="SUPFAM" id="SSF56112">
    <property type="entry name" value="Protein kinase-like (PK-like)"/>
    <property type="match status" value="1"/>
</dbReference>
<keyword evidence="3" id="KW-0418">Kinase</keyword>
<dbReference type="RefSeq" id="WP_090864382.1">
    <property type="nucleotide sequence ID" value="NZ_FNYE01000004.1"/>
</dbReference>
<dbReference type="Gene3D" id="3.30.200.20">
    <property type="entry name" value="Phosphorylase Kinase, domain 1"/>
    <property type="match status" value="1"/>
</dbReference>
<dbReference type="STRING" id="667676.SAMN05192539_100415"/>
<dbReference type="Pfam" id="PF01636">
    <property type="entry name" value="APH"/>
    <property type="match status" value="1"/>
</dbReference>
<dbReference type="PANTHER" id="PTHR47829:SF3">
    <property type="entry name" value="AMINOGLYCOSIDE PHOSPHOTRANSFERASE DOMAIN-CONTAINING PROTEIN"/>
    <property type="match status" value="1"/>
</dbReference>
<organism evidence="3 4">
    <name type="scientific">Paraburkholderia diazotrophica</name>
    <dbReference type="NCBI Taxonomy" id="667676"/>
    <lineage>
        <taxon>Bacteria</taxon>
        <taxon>Pseudomonadati</taxon>
        <taxon>Pseudomonadota</taxon>
        <taxon>Betaproteobacteria</taxon>
        <taxon>Burkholderiales</taxon>
        <taxon>Burkholderiaceae</taxon>
        <taxon>Paraburkholderia</taxon>
    </lineage>
</organism>